<gene>
    <name evidence="2" type="ORF">RM698_32340</name>
</gene>
<evidence type="ECO:0000256" key="1">
    <source>
        <dbReference type="SAM" id="Phobius"/>
    </source>
</evidence>
<evidence type="ECO:0000313" key="2">
    <source>
        <dbReference type="EMBL" id="MDT0413704.1"/>
    </source>
</evidence>
<sequence>MASTQQTELFNTFFHYLLGEGEIATLFDIASEGIPAADISVSTLIDSIRFSEESFTDLKSAVQGSTLANRNKPWPNVELEAGAVASGHLVKITLNSDLAHINVARADTNWVHGRTARLSEYLESHAGSKALRKDEPKIILLFLVMFLVIAGFWIFKTQDADTVRECLARAKKSEEAKPFFNWSMAIMLGGGLIAVLFMWLRYRDSKTQLRTNGVVTAGSWWSRASTGDRISAIGVPIAEIAAIATVMSALSDTFGK</sequence>
<name>A0ABU2RC92_9ACTN</name>
<organism evidence="2 3">
    <name type="scientific">Streptomyces evansiae</name>
    <dbReference type="NCBI Taxonomy" id="3075535"/>
    <lineage>
        <taxon>Bacteria</taxon>
        <taxon>Bacillati</taxon>
        <taxon>Actinomycetota</taxon>
        <taxon>Actinomycetes</taxon>
        <taxon>Kitasatosporales</taxon>
        <taxon>Streptomycetaceae</taxon>
        <taxon>Streptomyces</taxon>
    </lineage>
</organism>
<keyword evidence="1" id="KW-0472">Membrane</keyword>
<feature type="transmembrane region" description="Helical" evidence="1">
    <location>
        <begin position="138"/>
        <end position="155"/>
    </location>
</feature>
<dbReference type="RefSeq" id="WP_141712328.1">
    <property type="nucleotide sequence ID" value="NZ_JAVRET010000176.1"/>
</dbReference>
<keyword evidence="1" id="KW-0812">Transmembrane</keyword>
<keyword evidence="1" id="KW-1133">Transmembrane helix</keyword>
<dbReference type="EMBL" id="JAVRET010000176">
    <property type="protein sequence ID" value="MDT0413704.1"/>
    <property type="molecule type" value="Genomic_DNA"/>
</dbReference>
<feature type="transmembrane region" description="Helical" evidence="1">
    <location>
        <begin position="179"/>
        <end position="200"/>
    </location>
</feature>
<dbReference type="Proteomes" id="UP001183610">
    <property type="component" value="Unassembled WGS sequence"/>
</dbReference>
<accession>A0ABU2RC92</accession>
<reference evidence="3" key="1">
    <citation type="submission" date="2023-07" db="EMBL/GenBank/DDBJ databases">
        <title>30 novel species of actinomycetes from the DSMZ collection.</title>
        <authorList>
            <person name="Nouioui I."/>
        </authorList>
    </citation>
    <scope>NUCLEOTIDE SEQUENCE [LARGE SCALE GENOMIC DNA]</scope>
    <source>
        <strain evidence="3">DSM 41979</strain>
    </source>
</reference>
<keyword evidence="3" id="KW-1185">Reference proteome</keyword>
<evidence type="ECO:0000313" key="3">
    <source>
        <dbReference type="Proteomes" id="UP001183610"/>
    </source>
</evidence>
<proteinExistence type="predicted"/>
<protein>
    <submittedName>
        <fullName evidence="2">Uncharacterized protein</fullName>
    </submittedName>
</protein>
<comment type="caution">
    <text evidence="2">The sequence shown here is derived from an EMBL/GenBank/DDBJ whole genome shotgun (WGS) entry which is preliminary data.</text>
</comment>